<dbReference type="GO" id="GO:0016831">
    <property type="term" value="F:carboxy-lyase activity"/>
    <property type="evidence" value="ECO:0007669"/>
    <property type="project" value="TreeGrafter"/>
</dbReference>
<dbReference type="PANTHER" id="PTHR43374">
    <property type="entry name" value="FLAVIN PRENYLTRANSFERASE"/>
    <property type="match status" value="1"/>
</dbReference>
<dbReference type="SUPFAM" id="SSF52507">
    <property type="entry name" value="Homo-oligomeric flavin-containing Cys decarboxylases, HFCD"/>
    <property type="match status" value="1"/>
</dbReference>
<evidence type="ECO:0000313" key="8">
    <source>
        <dbReference type="EMBL" id="BAI61984.1"/>
    </source>
</evidence>
<dbReference type="STRING" id="304371.MCP_1912"/>
<dbReference type="Gene3D" id="3.40.50.1950">
    <property type="entry name" value="Flavin prenyltransferase-like"/>
    <property type="match status" value="1"/>
</dbReference>
<keyword evidence="3 6" id="KW-0288">FMN</keyword>
<evidence type="ECO:0000256" key="4">
    <source>
        <dbReference type="ARBA" id="ARBA00022679"/>
    </source>
</evidence>
<dbReference type="NCBIfam" id="NF004685">
    <property type="entry name" value="PRK06029.1"/>
    <property type="match status" value="1"/>
</dbReference>
<reference evidence="9" key="3">
    <citation type="journal article" date="2011" name="PLoS ONE">
        <title>Genome sequence of a mesophilic hydrogenotrophic methanogen Methanocella paludicola, the first cultivated representative of the order Methanocellales.</title>
        <authorList>
            <person name="Sakai S."/>
            <person name="Takaki Y."/>
            <person name="Shimamura S."/>
            <person name="Sekine M."/>
            <person name="Tajima T."/>
            <person name="Kosugi H."/>
            <person name="Ichikawa N."/>
            <person name="Tasumi E."/>
            <person name="Hiraki A.T."/>
            <person name="Shimizu A."/>
            <person name="Kato Y."/>
            <person name="Nishiko R."/>
            <person name="Mori K."/>
            <person name="Fujita N."/>
            <person name="Imachi H."/>
            <person name="Takai K."/>
        </authorList>
    </citation>
    <scope>NUCLEOTIDE SEQUENCE [LARGE SCALE GENOMIC DNA]</scope>
    <source>
        <strain evidence="9">DSM 17711 / JCM 13418 / NBRC 101707 / SANAE</strain>
    </source>
</reference>
<name>D1YZW2_METPS</name>
<dbReference type="RefSeq" id="WP_012900661.1">
    <property type="nucleotide sequence ID" value="NC_013665.1"/>
</dbReference>
<dbReference type="Proteomes" id="UP000001882">
    <property type="component" value="Chromosome"/>
</dbReference>
<feature type="domain" description="Flavoprotein" evidence="7">
    <location>
        <begin position="3"/>
        <end position="173"/>
    </location>
</feature>
<keyword evidence="1 6" id="KW-0637">Prenyltransferase</keyword>
<dbReference type="EC" id="2.5.1.129" evidence="6"/>
<dbReference type="NCBIfam" id="TIGR00421">
    <property type="entry name" value="ubiX_pad"/>
    <property type="match status" value="1"/>
</dbReference>
<accession>D1YZW2</accession>
<gene>
    <name evidence="6" type="primary">ubiX</name>
    <name evidence="8" type="ordered locus">MCP_1912</name>
</gene>
<feature type="binding site" evidence="6">
    <location>
        <position position="36"/>
    </location>
    <ligand>
        <name>FMN</name>
        <dbReference type="ChEBI" id="CHEBI:58210"/>
    </ligand>
</feature>
<feature type="binding site" evidence="6">
    <location>
        <position position="122"/>
    </location>
    <ligand>
        <name>FMN</name>
        <dbReference type="ChEBI" id="CHEBI:58210"/>
    </ligand>
</feature>
<evidence type="ECO:0000259" key="7">
    <source>
        <dbReference type="Pfam" id="PF02441"/>
    </source>
</evidence>
<keyword evidence="4 6" id="KW-0808">Transferase</keyword>
<dbReference type="Pfam" id="PF02441">
    <property type="entry name" value="Flavoprotein"/>
    <property type="match status" value="1"/>
</dbReference>
<organism evidence="8 9">
    <name type="scientific">Methanocella paludicola (strain DSM 17711 / JCM 13418 / NBRC 101707 / SANAE)</name>
    <dbReference type="NCBI Taxonomy" id="304371"/>
    <lineage>
        <taxon>Archaea</taxon>
        <taxon>Methanobacteriati</taxon>
        <taxon>Methanobacteriota</taxon>
        <taxon>Stenosarchaea group</taxon>
        <taxon>Methanomicrobia</taxon>
        <taxon>Methanocellales</taxon>
        <taxon>Methanocellaceae</taxon>
        <taxon>Methanocella</taxon>
    </lineage>
</organism>
<evidence type="ECO:0000313" key="9">
    <source>
        <dbReference type="Proteomes" id="UP000001882"/>
    </source>
</evidence>
<protein>
    <recommendedName>
        <fullName evidence="6">Flavin prenyltransferase UbiX</fullName>
        <ecNumber evidence="6">2.5.1.129</ecNumber>
    </recommendedName>
</protein>
<feature type="binding site" evidence="6">
    <location>
        <position position="152"/>
    </location>
    <ligand>
        <name>dimethylallyl phosphate</name>
        <dbReference type="ChEBI" id="CHEBI:88052"/>
    </ligand>
</feature>
<dbReference type="InterPro" id="IPR036551">
    <property type="entry name" value="Flavin_trans-like"/>
</dbReference>
<dbReference type="FunCoup" id="D1YZW2">
    <property type="interactions" value="99"/>
</dbReference>
<evidence type="ECO:0000256" key="1">
    <source>
        <dbReference type="ARBA" id="ARBA00022602"/>
    </source>
</evidence>
<dbReference type="PANTHER" id="PTHR43374:SF1">
    <property type="entry name" value="FLAVIN PRENYLTRANSFERASE PAD1, MITOCHONDRIAL"/>
    <property type="match status" value="1"/>
</dbReference>
<dbReference type="AlphaFoldDB" id="D1YZW2"/>
<reference evidence="8 9" key="2">
    <citation type="journal article" date="2008" name="Int. J. Syst. Evol. Microbiol.">
        <title>Methanocella paludicola gen. nov., sp. nov., a methane-producing archaeon, the first isolate of the lineage 'Rice Cluster I', and proposal of the new archaeal order Methanocellales ord. nov.</title>
        <authorList>
            <person name="Sakai S."/>
            <person name="Imachi H."/>
            <person name="Hanada S."/>
            <person name="Ohashi A."/>
            <person name="Harada H."/>
            <person name="Kamagata Y."/>
        </authorList>
    </citation>
    <scope>NUCLEOTIDE SEQUENCE [LARGE SCALE GENOMIC DNA]</scope>
    <source>
        <strain evidence="9">DSM 17711 / JCM 13418 / NBRC 101707 / SANAE</strain>
    </source>
</reference>
<comment type="caution">
    <text evidence="6">Lacks conserved residue(s) required for the propagation of feature annotation.</text>
</comment>
<comment type="similarity">
    <text evidence="5 6">Belongs to the UbiX/PAD1 family.</text>
</comment>
<comment type="function">
    <text evidence="6">Flavin prenyltransferase that catalyzes the synthesis of the prenylated FMN cofactor (prenyl-FMN) for 4-hydroxy-3-polyprenylbenzoic acid decarboxylase UbiD. The prenyltransferase is metal-independent and links a dimethylallyl moiety from dimethylallyl monophosphate (DMAP) to the flavin N5 and C6 atoms of FMN.</text>
</comment>
<comment type="catalytic activity">
    <reaction evidence="6">
        <text>dimethylallyl phosphate + FMNH2 = prenylated FMNH2 + phosphate</text>
        <dbReference type="Rhea" id="RHEA:37743"/>
        <dbReference type="ChEBI" id="CHEBI:43474"/>
        <dbReference type="ChEBI" id="CHEBI:57618"/>
        <dbReference type="ChEBI" id="CHEBI:87467"/>
        <dbReference type="ChEBI" id="CHEBI:88052"/>
        <dbReference type="EC" id="2.5.1.129"/>
    </reaction>
</comment>
<dbReference type="GO" id="GO:0106141">
    <property type="term" value="F:flavin prenyltransferase activity"/>
    <property type="evidence" value="ECO:0007669"/>
    <property type="project" value="UniProtKB-EC"/>
</dbReference>
<dbReference type="GeneID" id="8681787"/>
<feature type="binding site" evidence="6">
    <location>
        <position position="168"/>
    </location>
    <ligand>
        <name>dimethylallyl phosphate</name>
        <dbReference type="ChEBI" id="CHEBI:88052"/>
    </ligand>
</feature>
<dbReference type="PATRIC" id="fig|304371.9.peg.1954"/>
<feature type="binding site" evidence="6">
    <location>
        <begin position="87"/>
        <end position="90"/>
    </location>
    <ligand>
        <name>FMN</name>
        <dbReference type="ChEBI" id="CHEBI:58210"/>
    </ligand>
</feature>
<reference evidence="8 9" key="1">
    <citation type="journal article" date="2007" name="Appl. Environ. Microbiol.">
        <title>Isolation of key methanogens for global methane emission from rice paddy fields: a novel isolate affiliated with the clone cluster rice cluster I.</title>
        <authorList>
            <person name="Sakai S."/>
            <person name="Imachi H."/>
            <person name="Sekiguchi Y."/>
            <person name="Ohashi A."/>
            <person name="Harada H."/>
            <person name="Kamagata Y."/>
        </authorList>
    </citation>
    <scope>NUCLEOTIDE SEQUENCE [LARGE SCALE GENOMIC DNA]</scope>
    <source>
        <strain evidence="9">DSM 17711 / JCM 13418 / NBRC 101707 / SANAE</strain>
    </source>
</reference>
<dbReference type="FunFam" id="3.40.50.1950:FF:000001">
    <property type="entry name" value="Flavin prenyltransferase UbiX"/>
    <property type="match status" value="1"/>
</dbReference>
<feature type="binding site" evidence="6">
    <location>
        <begin position="11"/>
        <end position="13"/>
    </location>
    <ligand>
        <name>FMN</name>
        <dbReference type="ChEBI" id="CHEBI:58210"/>
    </ligand>
</feature>
<evidence type="ECO:0000256" key="2">
    <source>
        <dbReference type="ARBA" id="ARBA00022630"/>
    </source>
</evidence>
<keyword evidence="9" id="KW-1185">Reference proteome</keyword>
<keyword evidence="2 6" id="KW-0285">Flavoprotein</keyword>
<dbReference type="KEGG" id="mpd:MCP_1912"/>
<dbReference type="HAMAP" id="MF_01984">
    <property type="entry name" value="ubiX_pad"/>
    <property type="match status" value="1"/>
</dbReference>
<evidence type="ECO:0000256" key="6">
    <source>
        <dbReference type="HAMAP-Rule" id="MF_01984"/>
    </source>
</evidence>
<dbReference type="eggNOG" id="arCOG01703">
    <property type="taxonomic scope" value="Archaea"/>
</dbReference>
<dbReference type="InterPro" id="IPR004507">
    <property type="entry name" value="UbiX-like"/>
</dbReference>
<dbReference type="InterPro" id="IPR003382">
    <property type="entry name" value="Flavoprotein"/>
</dbReference>
<sequence length="201" mass="22390">MQKRLIIAMTGASGVQYGIRLLEVLEGNEETHLVLSQEARELVEIETDTSVSSLLKKATFHYEDNDFLSPIASGSYRWDAMVIVPCTMKTMAGVANGYADTLIGRAADVTLKEGRKLIIVPREMPLNLIHLENMVKLKQAGAVIMPASPGFYNKPKTIDDLVDNVVGRILDQLGIDNDVYQRWGQKQKKQDVLPSTPHKIR</sequence>
<dbReference type="OrthoDB" id="9540at2157"/>
<evidence type="ECO:0000256" key="5">
    <source>
        <dbReference type="ARBA" id="ARBA00060793"/>
    </source>
</evidence>
<dbReference type="EMBL" id="AP011532">
    <property type="protein sequence ID" value="BAI61984.1"/>
    <property type="molecule type" value="Genomic_DNA"/>
</dbReference>
<evidence type="ECO:0000256" key="3">
    <source>
        <dbReference type="ARBA" id="ARBA00022643"/>
    </source>
</evidence>
<dbReference type="InParanoid" id="D1YZW2"/>
<proteinExistence type="inferred from homology"/>